<evidence type="ECO:0000313" key="2">
    <source>
        <dbReference type="EMBL" id="SUI83936.1"/>
    </source>
</evidence>
<dbReference type="Proteomes" id="UP000254765">
    <property type="component" value="Unassembled WGS sequence"/>
</dbReference>
<dbReference type="AlphaFoldDB" id="A0A379Y306"/>
<gene>
    <name evidence="2" type="ORF">NCTC10211_05394</name>
</gene>
<reference evidence="2 3" key="1">
    <citation type="submission" date="2018-06" db="EMBL/GenBank/DDBJ databases">
        <authorList>
            <consortium name="Pathogen Informatics"/>
            <person name="Doyle S."/>
        </authorList>
    </citation>
    <scope>NUCLEOTIDE SEQUENCE [LARGE SCALE GENOMIC DNA]</scope>
    <source>
        <strain evidence="2 3">NCTC10211</strain>
    </source>
</reference>
<protein>
    <submittedName>
        <fullName evidence="2">Uncharacterized protein</fullName>
    </submittedName>
</protein>
<organism evidence="2 3">
    <name type="scientific">Serratia marcescens</name>
    <dbReference type="NCBI Taxonomy" id="615"/>
    <lineage>
        <taxon>Bacteria</taxon>
        <taxon>Pseudomonadati</taxon>
        <taxon>Pseudomonadota</taxon>
        <taxon>Gammaproteobacteria</taxon>
        <taxon>Enterobacterales</taxon>
        <taxon>Yersiniaceae</taxon>
        <taxon>Serratia</taxon>
    </lineage>
</organism>
<proteinExistence type="predicted"/>
<evidence type="ECO:0000256" key="1">
    <source>
        <dbReference type="SAM" id="Phobius"/>
    </source>
</evidence>
<keyword evidence="1" id="KW-1133">Transmembrane helix</keyword>
<evidence type="ECO:0000313" key="3">
    <source>
        <dbReference type="Proteomes" id="UP000254765"/>
    </source>
</evidence>
<name>A0A379Y306_SERMA</name>
<accession>A0A379Y306</accession>
<sequence length="31" mass="3303">MFSLPKTAAEAIAVALCVLIVAAFIKSYLFT</sequence>
<dbReference type="EMBL" id="UGYK01000002">
    <property type="protein sequence ID" value="SUI83936.1"/>
    <property type="molecule type" value="Genomic_DNA"/>
</dbReference>
<keyword evidence="1" id="KW-0472">Membrane</keyword>
<feature type="transmembrane region" description="Helical" evidence="1">
    <location>
        <begin position="12"/>
        <end position="30"/>
    </location>
</feature>
<keyword evidence="1" id="KW-0812">Transmembrane</keyword>